<gene>
    <name evidence="1" type="ORF">P9847_04730</name>
</gene>
<organism evidence="1 2">
    <name type="scientific">Paenibacillus chibensis</name>
    <dbReference type="NCBI Taxonomy" id="59846"/>
    <lineage>
        <taxon>Bacteria</taxon>
        <taxon>Bacillati</taxon>
        <taxon>Bacillota</taxon>
        <taxon>Bacilli</taxon>
        <taxon>Bacillales</taxon>
        <taxon>Paenibacillaceae</taxon>
        <taxon>Paenibacillus</taxon>
    </lineage>
</organism>
<dbReference type="RefSeq" id="WP_328275814.1">
    <property type="nucleotide sequence ID" value="NZ_JARTLD010000009.1"/>
</dbReference>
<sequence length="120" mass="13736">MKDKIIKYCSKKKGVTLVYPFGPETMVYKLGGKMFALLFEGRGDGLDLNLKCDPLIAANLREQHEAVRPGYHMNKEHWNTVRIDGSLPVSDIYDMIDHSYDLILQKLPKGVRESIKDRLV</sequence>
<dbReference type="GO" id="GO:0003677">
    <property type="term" value="F:DNA binding"/>
    <property type="evidence" value="ECO:0007669"/>
    <property type="project" value="UniProtKB-KW"/>
</dbReference>
<protein>
    <submittedName>
        <fullName evidence="1">MmcQ/YjbR family DNA-binding protein</fullName>
    </submittedName>
</protein>
<proteinExistence type="predicted"/>
<dbReference type="InterPro" id="IPR038056">
    <property type="entry name" value="YjbR-like_sf"/>
</dbReference>
<keyword evidence="1" id="KW-0238">DNA-binding</keyword>
<dbReference type="Pfam" id="PF04237">
    <property type="entry name" value="YjbR"/>
    <property type="match status" value="1"/>
</dbReference>
<dbReference type="InterPro" id="IPR058532">
    <property type="entry name" value="YjbR/MT2646/Rv2570-like"/>
</dbReference>
<dbReference type="PANTHER" id="PTHR35145">
    <property type="entry name" value="CYTOPLASMIC PROTEIN-RELATED"/>
    <property type="match status" value="1"/>
</dbReference>
<dbReference type="Gene3D" id="3.90.1150.30">
    <property type="match status" value="1"/>
</dbReference>
<dbReference type="InterPro" id="IPR007351">
    <property type="entry name" value="YjbR"/>
</dbReference>
<dbReference type="Proteomes" id="UP001343257">
    <property type="component" value="Unassembled WGS sequence"/>
</dbReference>
<accession>A0ABU6PR51</accession>
<comment type="caution">
    <text evidence="1">The sequence shown here is derived from an EMBL/GenBank/DDBJ whole genome shotgun (WGS) entry which is preliminary data.</text>
</comment>
<dbReference type="EMBL" id="JARTLD010000009">
    <property type="protein sequence ID" value="MED5016608.1"/>
    <property type="molecule type" value="Genomic_DNA"/>
</dbReference>
<keyword evidence="2" id="KW-1185">Reference proteome</keyword>
<dbReference type="PANTHER" id="PTHR35145:SF1">
    <property type="entry name" value="CYTOPLASMIC PROTEIN"/>
    <property type="match status" value="1"/>
</dbReference>
<name>A0ABU6PR51_9BACL</name>
<evidence type="ECO:0000313" key="2">
    <source>
        <dbReference type="Proteomes" id="UP001343257"/>
    </source>
</evidence>
<evidence type="ECO:0000313" key="1">
    <source>
        <dbReference type="EMBL" id="MED5016608.1"/>
    </source>
</evidence>
<dbReference type="SUPFAM" id="SSF142906">
    <property type="entry name" value="YjbR-like"/>
    <property type="match status" value="1"/>
</dbReference>
<reference evidence="1 2" key="1">
    <citation type="submission" date="2023-03" db="EMBL/GenBank/DDBJ databases">
        <title>Bacillus Genome Sequencing.</title>
        <authorList>
            <person name="Dunlap C."/>
        </authorList>
    </citation>
    <scope>NUCLEOTIDE SEQUENCE [LARGE SCALE GENOMIC DNA]</scope>
    <source>
        <strain evidence="1 2">NRS-52</strain>
    </source>
</reference>